<proteinExistence type="predicted"/>
<feature type="region of interest" description="Disordered" evidence="1">
    <location>
        <begin position="62"/>
        <end position="98"/>
    </location>
</feature>
<keyword evidence="3" id="KW-1185">Reference proteome</keyword>
<evidence type="ECO:0000256" key="1">
    <source>
        <dbReference type="SAM" id="MobiDB-lite"/>
    </source>
</evidence>
<dbReference type="Proteomes" id="UP001214576">
    <property type="component" value="Unassembled WGS sequence"/>
</dbReference>
<sequence length="98" mass="10541">SVGKESACNAGDLASILESGRFRGEGNCNPCQYSSLEDPMDRGTWQATVHVAVRVAQEFGERNRRGLSPFPPLPLSSLGGPLAHPVRQTVTVQHPQKS</sequence>
<comment type="caution">
    <text evidence="2">The sequence shown here is derived from an EMBL/GenBank/DDBJ whole genome shotgun (WGS) entry which is preliminary data.</text>
</comment>
<name>A0AAD4UNQ9_OVIAM</name>
<evidence type="ECO:0000313" key="2">
    <source>
        <dbReference type="EMBL" id="KAI4548159.1"/>
    </source>
</evidence>
<dbReference type="AlphaFoldDB" id="A0AAD4UNQ9"/>
<feature type="non-terminal residue" evidence="2">
    <location>
        <position position="1"/>
    </location>
</feature>
<organism evidence="2 3">
    <name type="scientific">Ovis ammon polii</name>
    <dbReference type="NCBI Taxonomy" id="230172"/>
    <lineage>
        <taxon>Eukaryota</taxon>
        <taxon>Metazoa</taxon>
        <taxon>Chordata</taxon>
        <taxon>Craniata</taxon>
        <taxon>Vertebrata</taxon>
        <taxon>Euteleostomi</taxon>
        <taxon>Mammalia</taxon>
        <taxon>Eutheria</taxon>
        <taxon>Laurasiatheria</taxon>
        <taxon>Artiodactyla</taxon>
        <taxon>Ruminantia</taxon>
        <taxon>Pecora</taxon>
        <taxon>Bovidae</taxon>
        <taxon>Caprinae</taxon>
        <taxon>Ovis</taxon>
    </lineage>
</organism>
<protein>
    <submittedName>
        <fullName evidence="2">Uncharacterized protein</fullName>
    </submittedName>
</protein>
<reference evidence="2" key="1">
    <citation type="submission" date="2022-03" db="EMBL/GenBank/DDBJ databases">
        <title>Genomic analyses of argali, domestic sheep and their hybrids provide insights into chromosomal evolution, heterosis and genetic basis of agronomic traits.</title>
        <authorList>
            <person name="Li M."/>
        </authorList>
    </citation>
    <scope>NUCLEOTIDE SEQUENCE</scope>
    <source>
        <strain evidence="2">CAU-MHL-2022a</strain>
        <tissue evidence="2">Skin</tissue>
    </source>
</reference>
<accession>A0AAD4UNQ9</accession>
<dbReference type="EMBL" id="JAKZEL010000001">
    <property type="protein sequence ID" value="KAI4548159.1"/>
    <property type="molecule type" value="Genomic_DNA"/>
</dbReference>
<evidence type="ECO:0000313" key="3">
    <source>
        <dbReference type="Proteomes" id="UP001214576"/>
    </source>
</evidence>
<gene>
    <name evidence="2" type="ORF">MG293_000489</name>
</gene>
<feature type="compositionally biased region" description="Polar residues" evidence="1">
    <location>
        <begin position="88"/>
        <end position="98"/>
    </location>
</feature>